<dbReference type="PIRSF" id="PIRSF000441">
    <property type="entry name" value="CysE"/>
    <property type="match status" value="1"/>
</dbReference>
<dbReference type="EMBL" id="CP001982">
    <property type="protein sequence ID" value="ADF37972.1"/>
    <property type="molecule type" value="Genomic_DNA"/>
</dbReference>
<dbReference type="Pfam" id="PF00132">
    <property type="entry name" value="Hexapep"/>
    <property type="match status" value="1"/>
</dbReference>
<dbReference type="GO" id="GO:0005737">
    <property type="term" value="C:cytoplasm"/>
    <property type="evidence" value="ECO:0007669"/>
    <property type="project" value="InterPro"/>
</dbReference>
<dbReference type="AlphaFoldDB" id="D5DBJ0"/>
<dbReference type="InterPro" id="IPR001451">
    <property type="entry name" value="Hexapep"/>
</dbReference>
<evidence type="ECO:0000256" key="4">
    <source>
        <dbReference type="ARBA" id="ARBA00023315"/>
    </source>
</evidence>
<dbReference type="HOGENOM" id="CLU_051638_11_0_9"/>
<dbReference type="InterPro" id="IPR005881">
    <property type="entry name" value="Ser_O-AcTrfase"/>
</dbReference>
<dbReference type="InterPro" id="IPR045304">
    <property type="entry name" value="LbH_SAT"/>
</dbReference>
<evidence type="ECO:0000256" key="1">
    <source>
        <dbReference type="ARBA" id="ARBA00007274"/>
    </source>
</evidence>
<name>D5DBJ0_PRIM3</name>
<dbReference type="KEGG" id="bmd:BMD_1111"/>
<keyword evidence="4 5" id="KW-0012">Acyltransferase</keyword>
<dbReference type="SUPFAM" id="SSF51161">
    <property type="entry name" value="Trimeric LpxA-like enzymes"/>
    <property type="match status" value="1"/>
</dbReference>
<accession>D5DBJ0</accession>
<dbReference type="PANTHER" id="PTHR42811">
    <property type="entry name" value="SERINE ACETYLTRANSFERASE"/>
    <property type="match status" value="1"/>
</dbReference>
<comment type="catalytic activity">
    <reaction evidence="5">
        <text>L-serine + acetyl-CoA = O-acetyl-L-serine + CoA</text>
        <dbReference type="Rhea" id="RHEA:24560"/>
        <dbReference type="ChEBI" id="CHEBI:33384"/>
        <dbReference type="ChEBI" id="CHEBI:57287"/>
        <dbReference type="ChEBI" id="CHEBI:57288"/>
        <dbReference type="ChEBI" id="CHEBI:58340"/>
        <dbReference type="EC" id="2.3.1.30"/>
    </reaction>
</comment>
<dbReference type="InterPro" id="IPR011004">
    <property type="entry name" value="Trimer_LpxA-like_sf"/>
</dbReference>
<comment type="similarity">
    <text evidence="1 5">Belongs to the transferase hexapeptide repeat family.</text>
</comment>
<evidence type="ECO:0000256" key="5">
    <source>
        <dbReference type="PIRNR" id="PIRNR000441"/>
    </source>
</evidence>
<organism evidence="6 7">
    <name type="scientific">Priestia megaterium (strain DSM 319 / IMG 1521)</name>
    <name type="common">Bacillus megaterium</name>
    <dbReference type="NCBI Taxonomy" id="592022"/>
    <lineage>
        <taxon>Bacteria</taxon>
        <taxon>Bacillati</taxon>
        <taxon>Bacillota</taxon>
        <taxon>Bacilli</taxon>
        <taxon>Bacillales</taxon>
        <taxon>Bacillaceae</taxon>
        <taxon>Priestia</taxon>
    </lineage>
</organism>
<dbReference type="CDD" id="cd03354">
    <property type="entry name" value="LbH_SAT"/>
    <property type="match status" value="1"/>
</dbReference>
<dbReference type="GO" id="GO:0009001">
    <property type="term" value="F:serine O-acetyltransferase activity"/>
    <property type="evidence" value="ECO:0007669"/>
    <property type="project" value="UniProtKB-EC"/>
</dbReference>
<evidence type="ECO:0000313" key="6">
    <source>
        <dbReference type="EMBL" id="ADF37972.1"/>
    </source>
</evidence>
<dbReference type="EC" id="2.3.1.30" evidence="5"/>
<evidence type="ECO:0000256" key="3">
    <source>
        <dbReference type="ARBA" id="ARBA00022679"/>
    </source>
</evidence>
<dbReference type="Gene3D" id="2.160.10.10">
    <property type="entry name" value="Hexapeptide repeat proteins"/>
    <property type="match status" value="1"/>
</dbReference>
<dbReference type="RefSeq" id="WP_013082108.1">
    <property type="nucleotide sequence ID" value="NC_014103.1"/>
</dbReference>
<dbReference type="Proteomes" id="UP000002365">
    <property type="component" value="Chromosome"/>
</dbReference>
<dbReference type="GO" id="GO:0006535">
    <property type="term" value="P:cysteine biosynthetic process from serine"/>
    <property type="evidence" value="ECO:0007669"/>
    <property type="project" value="InterPro"/>
</dbReference>
<evidence type="ECO:0000313" key="7">
    <source>
        <dbReference type="Proteomes" id="UP000002365"/>
    </source>
</evidence>
<dbReference type="PATRIC" id="fig|592022.4.peg.1035"/>
<sequence length="184" mass="20780">MIKDKKDYYYYLQEDMKAHNVSKWNIRMNYQNPTLRFQRLLRKLEYYKNCRKDFIGKIYFLILKFPFHRQSIDLGFTIPMNVFGPGLSIAHYGSIVINTNVKVGKNCRIHSATNIGEGKGKTPILGDNIYIAPGVKIFGGITIGNNVSIGANAVVNKSFPDNVVIAGIPAKIISHKENANETIL</sequence>
<evidence type="ECO:0000256" key="2">
    <source>
        <dbReference type="ARBA" id="ARBA00018522"/>
    </source>
</evidence>
<gene>
    <name evidence="6" type="ordered locus">BMD_1111</name>
</gene>
<keyword evidence="3 5" id="KW-0808">Transferase</keyword>
<reference evidence="6 7" key="1">
    <citation type="journal article" date="2011" name="J. Bacteriol.">
        <title>Genome sequences of the biotechnologically important Bacillus megaterium strains QM B1551 and DSM319.</title>
        <authorList>
            <person name="Eppinger M."/>
            <person name="Bunk B."/>
            <person name="Johns M.A."/>
            <person name="Edirisinghe J.N."/>
            <person name="Kutumbaka K.K."/>
            <person name="Koenig S.S."/>
            <person name="Huot Creasy H."/>
            <person name="Rosovitz M.J."/>
            <person name="Riley D.R."/>
            <person name="Daugherty S."/>
            <person name="Martin M."/>
            <person name="Elbourne L.D."/>
            <person name="Paulsen I."/>
            <person name="Biedendieck R."/>
            <person name="Braun C."/>
            <person name="Grayburn S."/>
            <person name="Dhingra S."/>
            <person name="Lukyanchuk V."/>
            <person name="Ball B."/>
            <person name="Ul-Qamar R."/>
            <person name="Seibel J."/>
            <person name="Bremer E."/>
            <person name="Jahn D."/>
            <person name="Ravel J."/>
            <person name="Vary P.S."/>
        </authorList>
    </citation>
    <scope>NUCLEOTIDE SEQUENCE [LARGE SCALE GENOMIC DNA]</scope>
    <source>
        <strain evidence="7">DSM 319 / IMG 1521</strain>
    </source>
</reference>
<proteinExistence type="inferred from homology"/>
<protein>
    <recommendedName>
        <fullName evidence="2 5">Serine acetyltransferase</fullName>
        <ecNumber evidence="5">2.3.1.30</ecNumber>
    </recommendedName>
</protein>